<accession>A0AAD7EQS2</accession>
<sequence>MKAPVVKDWVKKAEKLLAAESFGPAWIALVAEWRLHEEQTGFATSTKSHSAKAQPAQVGAWVQQARTGTPEIKDVDTFARQVRVWWQDINPAWRKLSLPMAKKTGPWTFMDVLGQNGFLNVLICLKWWRERIDKESEEWKDMLEDVSWVLRQMNR</sequence>
<reference evidence="1" key="1">
    <citation type="submission" date="2023-03" db="EMBL/GenBank/DDBJ databases">
        <title>Massive genome expansion in bonnet fungi (Mycena s.s.) driven by repeated elements and novel gene families across ecological guilds.</title>
        <authorList>
            <consortium name="Lawrence Berkeley National Laboratory"/>
            <person name="Harder C.B."/>
            <person name="Miyauchi S."/>
            <person name="Viragh M."/>
            <person name="Kuo A."/>
            <person name="Thoen E."/>
            <person name="Andreopoulos B."/>
            <person name="Lu D."/>
            <person name="Skrede I."/>
            <person name="Drula E."/>
            <person name="Henrissat B."/>
            <person name="Morin E."/>
            <person name="Kohler A."/>
            <person name="Barry K."/>
            <person name="LaButti K."/>
            <person name="Morin E."/>
            <person name="Salamov A."/>
            <person name="Lipzen A."/>
            <person name="Mereny Z."/>
            <person name="Hegedus B."/>
            <person name="Baldrian P."/>
            <person name="Stursova M."/>
            <person name="Weitz H."/>
            <person name="Taylor A."/>
            <person name="Grigoriev I.V."/>
            <person name="Nagy L.G."/>
            <person name="Martin F."/>
            <person name="Kauserud H."/>
        </authorList>
    </citation>
    <scope>NUCLEOTIDE SEQUENCE</scope>
    <source>
        <strain evidence="1">CBHHK002</strain>
    </source>
</reference>
<comment type="caution">
    <text evidence="1">The sequence shown here is derived from an EMBL/GenBank/DDBJ whole genome shotgun (WGS) entry which is preliminary data.</text>
</comment>
<protein>
    <submittedName>
        <fullName evidence="1">Uncharacterized protein</fullName>
    </submittedName>
</protein>
<name>A0AAD7EQS2_9AGAR</name>
<evidence type="ECO:0000313" key="1">
    <source>
        <dbReference type="EMBL" id="KAJ7347617.1"/>
    </source>
</evidence>
<dbReference type="Proteomes" id="UP001218218">
    <property type="component" value="Unassembled WGS sequence"/>
</dbReference>
<gene>
    <name evidence="1" type="ORF">DFH08DRAFT_699562</name>
</gene>
<keyword evidence="2" id="KW-1185">Reference proteome</keyword>
<organism evidence="1 2">
    <name type="scientific">Mycena albidolilacea</name>
    <dbReference type="NCBI Taxonomy" id="1033008"/>
    <lineage>
        <taxon>Eukaryota</taxon>
        <taxon>Fungi</taxon>
        <taxon>Dikarya</taxon>
        <taxon>Basidiomycota</taxon>
        <taxon>Agaricomycotina</taxon>
        <taxon>Agaricomycetes</taxon>
        <taxon>Agaricomycetidae</taxon>
        <taxon>Agaricales</taxon>
        <taxon>Marasmiineae</taxon>
        <taxon>Mycenaceae</taxon>
        <taxon>Mycena</taxon>
    </lineage>
</organism>
<dbReference type="AlphaFoldDB" id="A0AAD7EQS2"/>
<dbReference type="EMBL" id="JARIHO010000019">
    <property type="protein sequence ID" value="KAJ7347617.1"/>
    <property type="molecule type" value="Genomic_DNA"/>
</dbReference>
<proteinExistence type="predicted"/>
<evidence type="ECO:0000313" key="2">
    <source>
        <dbReference type="Proteomes" id="UP001218218"/>
    </source>
</evidence>